<evidence type="ECO:0000313" key="9">
    <source>
        <dbReference type="EMBL" id="MDG5753207.1"/>
    </source>
</evidence>
<sequence length="428" mass="47920">MYLHGTSKINGRGYLEIGGVEAEEIAMRYGTPVLVYDEELIRMQCRKYKEAFSKSGFSYKVSYASKAFLCKQLVKLIEEEGLALDVVSGGELYTALQADFPAERIHFHGNNKTVQEIQMGLEAHIGCFVVDNFWELELLHTLAEQRRQKVDILLRITPGIEASTHAYITTGQDDSKFGFSVKNGQALQAARIAVNQPFYNLIGVHCHIGSQIFETVGFVKAVEVMTFFFKRVQEEGHRMHVLNLGGGFGIRYNEDDGPLPIKEYIDAMIKEVEKAFHTEKDLPAIWIEPGRSIVGEAGTTLYTIGAIKEIPGVRKYISVDGGISDNIRPALYKARHEAMIANRNDEQKELVSVAGKCCESGDMLVWDILLPKVRSGDILAVSCTGAYTYAMSNNYNKMPRPAVVFISGGKVKQVIRRETYEDLLRNEL</sequence>
<dbReference type="PRINTS" id="PR01179">
    <property type="entry name" value="ODADCRBXLASE"/>
</dbReference>
<comment type="function">
    <text evidence="5">Specifically catalyzes the decarboxylation of meso-diaminopimelate (meso-DAP) to L-lysine.</text>
</comment>
<keyword evidence="4 5" id="KW-0456">Lyase</keyword>
<feature type="binding site" evidence="5">
    <location>
        <position position="387"/>
    </location>
    <ligand>
        <name>pyridoxal 5'-phosphate</name>
        <dbReference type="ChEBI" id="CHEBI:597326"/>
    </ligand>
</feature>
<dbReference type="Proteomes" id="UP001218246">
    <property type="component" value="Unassembled WGS sequence"/>
</dbReference>
<dbReference type="InterPro" id="IPR022653">
    <property type="entry name" value="De-COase2_pyr-phos_BS"/>
</dbReference>
<evidence type="ECO:0000259" key="8">
    <source>
        <dbReference type="Pfam" id="PF02784"/>
    </source>
</evidence>
<dbReference type="PANTHER" id="PTHR43727">
    <property type="entry name" value="DIAMINOPIMELATE DECARBOXYLASE"/>
    <property type="match status" value="1"/>
</dbReference>
<proteinExistence type="inferred from homology"/>
<dbReference type="EMBL" id="JARULN010000002">
    <property type="protein sequence ID" value="MDG5753207.1"/>
    <property type="molecule type" value="Genomic_DNA"/>
</dbReference>
<name>A0ABT6H3P0_9BACI</name>
<evidence type="ECO:0000256" key="4">
    <source>
        <dbReference type="ARBA" id="ARBA00023239"/>
    </source>
</evidence>
<gene>
    <name evidence="5 9" type="primary">lysA</name>
    <name evidence="9" type="ORF">P6P90_04240</name>
</gene>
<comment type="pathway">
    <text evidence="5 7">Amino-acid biosynthesis; L-lysine biosynthesis via DAP pathway; L-lysine from DL-2,6-diaminopimelate: step 1/1.</text>
</comment>
<dbReference type="RefSeq" id="WP_124563543.1">
    <property type="nucleotide sequence ID" value="NZ_JARRRY010000001.1"/>
</dbReference>
<dbReference type="HAMAP" id="MF_02120">
    <property type="entry name" value="LysA"/>
    <property type="match status" value="1"/>
</dbReference>
<feature type="binding site" evidence="5">
    <location>
        <position position="387"/>
    </location>
    <ligand>
        <name>substrate</name>
    </ligand>
</feature>
<keyword evidence="3 5" id="KW-0663">Pyridoxal phosphate</keyword>
<dbReference type="EC" id="4.1.1.20" evidence="5 6"/>
<comment type="subunit">
    <text evidence="5">Homodimer.</text>
</comment>
<feature type="modified residue" description="N6-(pyridoxal phosphate)lysine" evidence="5">
    <location>
        <position position="66"/>
    </location>
</feature>
<dbReference type="PROSITE" id="PS00878">
    <property type="entry name" value="ODR_DC_2_1"/>
    <property type="match status" value="1"/>
</dbReference>
<dbReference type="SUPFAM" id="SSF51419">
    <property type="entry name" value="PLP-binding barrel"/>
    <property type="match status" value="1"/>
</dbReference>
<comment type="caution">
    <text evidence="9">The sequence shown here is derived from an EMBL/GenBank/DDBJ whole genome shotgun (WGS) entry which is preliminary data.</text>
</comment>
<keyword evidence="2 5" id="KW-0210">Decarboxylase</keyword>
<accession>A0ABT6H3P0</accession>
<dbReference type="GO" id="GO:0008836">
    <property type="term" value="F:diaminopimelate decarboxylase activity"/>
    <property type="evidence" value="ECO:0007669"/>
    <property type="project" value="UniProtKB-EC"/>
</dbReference>
<dbReference type="InterPro" id="IPR000183">
    <property type="entry name" value="Orn/DAP/Arg_de-COase"/>
</dbReference>
<dbReference type="InterPro" id="IPR022644">
    <property type="entry name" value="De-COase2_N"/>
</dbReference>
<protein>
    <recommendedName>
        <fullName evidence="5 6">Diaminopimelate decarboxylase</fullName>
        <shortName evidence="5">DAP decarboxylase</shortName>
        <shortName evidence="5">DAPDC</shortName>
        <ecNumber evidence="5 6">4.1.1.20</ecNumber>
    </recommendedName>
</protein>
<dbReference type="Pfam" id="PF02784">
    <property type="entry name" value="Orn_Arg_deC_N"/>
    <property type="match status" value="1"/>
</dbReference>
<evidence type="ECO:0000256" key="1">
    <source>
        <dbReference type="ARBA" id="ARBA00001933"/>
    </source>
</evidence>
<feature type="binding site" evidence="5">
    <location>
        <position position="359"/>
    </location>
    <ligand>
        <name>substrate</name>
    </ligand>
</feature>
<comment type="similarity">
    <text evidence="5">Belongs to the Orn/Lys/Arg decarboxylase class-II family. LysA subfamily.</text>
</comment>
<keyword evidence="10" id="KW-1185">Reference proteome</keyword>
<dbReference type="InterPro" id="IPR009006">
    <property type="entry name" value="Ala_racemase/Decarboxylase_C"/>
</dbReference>
<dbReference type="Gene3D" id="2.40.37.10">
    <property type="entry name" value="Lyase, Ornithine Decarboxylase, Chain A, domain 1"/>
    <property type="match status" value="1"/>
</dbReference>
<feature type="domain" description="Orn/DAP/Arg decarboxylase 2 N-terminal" evidence="8">
    <location>
        <begin position="41"/>
        <end position="294"/>
    </location>
</feature>
<evidence type="ECO:0000256" key="3">
    <source>
        <dbReference type="ARBA" id="ARBA00022898"/>
    </source>
</evidence>
<dbReference type="CDD" id="cd06828">
    <property type="entry name" value="PLPDE_III_DapDC"/>
    <property type="match status" value="1"/>
</dbReference>
<dbReference type="InterPro" id="IPR022657">
    <property type="entry name" value="De-COase2_CS"/>
</dbReference>
<dbReference type="Gene3D" id="3.20.20.10">
    <property type="entry name" value="Alanine racemase"/>
    <property type="match status" value="1"/>
</dbReference>
<dbReference type="PROSITE" id="PS00879">
    <property type="entry name" value="ODR_DC_2_2"/>
    <property type="match status" value="1"/>
</dbReference>
<comment type="cofactor">
    <cofactor evidence="1 5 7">
        <name>pyridoxal 5'-phosphate</name>
        <dbReference type="ChEBI" id="CHEBI:597326"/>
    </cofactor>
</comment>
<evidence type="ECO:0000256" key="6">
    <source>
        <dbReference type="NCBIfam" id="TIGR01048"/>
    </source>
</evidence>
<dbReference type="NCBIfam" id="TIGR01048">
    <property type="entry name" value="lysA"/>
    <property type="match status" value="1"/>
</dbReference>
<feature type="binding site" evidence="5">
    <location>
        <begin position="288"/>
        <end position="291"/>
    </location>
    <ligand>
        <name>pyridoxal 5'-phosphate</name>
        <dbReference type="ChEBI" id="CHEBI:597326"/>
    </ligand>
</feature>
<feature type="binding site" evidence="5">
    <location>
        <position position="332"/>
    </location>
    <ligand>
        <name>substrate</name>
    </ligand>
</feature>
<evidence type="ECO:0000313" key="10">
    <source>
        <dbReference type="Proteomes" id="UP001218246"/>
    </source>
</evidence>
<feature type="binding site" evidence="5">
    <location>
        <position position="291"/>
    </location>
    <ligand>
        <name>substrate</name>
    </ligand>
</feature>
<evidence type="ECO:0000256" key="7">
    <source>
        <dbReference type="RuleBase" id="RU003738"/>
    </source>
</evidence>
<evidence type="ECO:0000256" key="5">
    <source>
        <dbReference type="HAMAP-Rule" id="MF_02120"/>
    </source>
</evidence>
<dbReference type="InterPro" id="IPR002986">
    <property type="entry name" value="DAP_deCOOHase_LysA"/>
</dbReference>
<comment type="catalytic activity">
    <reaction evidence="5 7">
        <text>meso-2,6-diaminopimelate + H(+) = L-lysine + CO2</text>
        <dbReference type="Rhea" id="RHEA:15101"/>
        <dbReference type="ChEBI" id="CHEBI:15378"/>
        <dbReference type="ChEBI" id="CHEBI:16526"/>
        <dbReference type="ChEBI" id="CHEBI:32551"/>
        <dbReference type="ChEBI" id="CHEBI:57791"/>
        <dbReference type="EC" id="4.1.1.20"/>
    </reaction>
</comment>
<organism evidence="9 10">
    <name type="scientific">Ectobacillus antri</name>
    <dbReference type="NCBI Taxonomy" id="2486280"/>
    <lineage>
        <taxon>Bacteria</taxon>
        <taxon>Bacillati</taxon>
        <taxon>Bacillota</taxon>
        <taxon>Bacilli</taxon>
        <taxon>Bacillales</taxon>
        <taxon>Bacillaceae</taxon>
        <taxon>Ectobacillus</taxon>
    </lineage>
</organism>
<dbReference type="SUPFAM" id="SSF50621">
    <property type="entry name" value="Alanine racemase C-terminal domain-like"/>
    <property type="match status" value="1"/>
</dbReference>
<dbReference type="InterPro" id="IPR029066">
    <property type="entry name" value="PLP-binding_barrel"/>
</dbReference>
<reference evidence="9 10" key="1">
    <citation type="submission" date="2023-04" db="EMBL/GenBank/DDBJ databases">
        <title>Ectobacillus antri isolated from activated sludge.</title>
        <authorList>
            <person name="Yan P."/>
            <person name="Liu X."/>
        </authorList>
    </citation>
    <scope>NUCLEOTIDE SEQUENCE [LARGE SCALE GENOMIC DNA]</scope>
    <source>
        <strain evidence="9 10">C18H</strain>
    </source>
</reference>
<evidence type="ECO:0000256" key="2">
    <source>
        <dbReference type="ARBA" id="ARBA00022793"/>
    </source>
</evidence>
<dbReference type="PANTHER" id="PTHR43727:SF2">
    <property type="entry name" value="GROUP IV DECARBOXYLASE"/>
    <property type="match status" value="1"/>
</dbReference>
<keyword evidence="5 7" id="KW-0457">Lysine biosynthesis</keyword>
<dbReference type="PRINTS" id="PR01181">
    <property type="entry name" value="DAPDCRBXLASE"/>
</dbReference>
<keyword evidence="5" id="KW-0028">Amino-acid biosynthesis</keyword>
<feature type="binding site" evidence="5">
    <location>
        <position position="328"/>
    </location>
    <ligand>
        <name>substrate</name>
    </ligand>
</feature>
<feature type="binding site" evidence="5">
    <location>
        <position position="247"/>
    </location>
    <ligand>
        <name>pyridoxal 5'-phosphate</name>
        <dbReference type="ChEBI" id="CHEBI:597326"/>
    </ligand>
</feature>